<feature type="transmembrane region" description="Helical" evidence="6">
    <location>
        <begin position="47"/>
        <end position="66"/>
    </location>
</feature>
<keyword evidence="2 6" id="KW-0812">Transmembrane</keyword>
<keyword evidence="4 6" id="KW-1133">Transmembrane helix</keyword>
<evidence type="ECO:0000256" key="5">
    <source>
        <dbReference type="ARBA" id="ARBA00023136"/>
    </source>
</evidence>
<dbReference type="GO" id="GO:0032153">
    <property type="term" value="C:cell division site"/>
    <property type="evidence" value="ECO:0007669"/>
    <property type="project" value="TreeGrafter"/>
</dbReference>
<dbReference type="EMBL" id="LBWK01000001">
    <property type="protein sequence ID" value="KKR06040.1"/>
    <property type="molecule type" value="Genomic_DNA"/>
</dbReference>
<evidence type="ECO:0000256" key="6">
    <source>
        <dbReference type="SAM" id="Phobius"/>
    </source>
</evidence>
<organism evidence="7 8">
    <name type="scientific">candidate division WS6 bacterium GW2011_GWF2_39_15</name>
    <dbReference type="NCBI Taxonomy" id="1619100"/>
    <lineage>
        <taxon>Bacteria</taxon>
        <taxon>Candidatus Dojkabacteria</taxon>
    </lineage>
</organism>
<dbReference type="GO" id="GO:0051301">
    <property type="term" value="P:cell division"/>
    <property type="evidence" value="ECO:0007669"/>
    <property type="project" value="InterPro"/>
</dbReference>
<dbReference type="PANTHER" id="PTHR30474">
    <property type="entry name" value="CELL CYCLE PROTEIN"/>
    <property type="match status" value="1"/>
</dbReference>
<reference evidence="7 8" key="1">
    <citation type="journal article" date="2015" name="Nature">
        <title>rRNA introns, odd ribosomes, and small enigmatic genomes across a large radiation of phyla.</title>
        <authorList>
            <person name="Brown C.T."/>
            <person name="Hug L.A."/>
            <person name="Thomas B.C."/>
            <person name="Sharon I."/>
            <person name="Castelle C.J."/>
            <person name="Singh A."/>
            <person name="Wilkins M.J."/>
            <person name="Williams K.H."/>
            <person name="Banfield J.F."/>
        </authorList>
    </citation>
    <scope>NUCLEOTIDE SEQUENCE [LARGE SCALE GENOMIC DNA]</scope>
</reference>
<feature type="transmembrane region" description="Helical" evidence="6">
    <location>
        <begin position="360"/>
        <end position="380"/>
    </location>
</feature>
<feature type="transmembrane region" description="Helical" evidence="6">
    <location>
        <begin position="12"/>
        <end position="32"/>
    </location>
</feature>
<dbReference type="GO" id="GO:0015648">
    <property type="term" value="F:lipid-linked peptidoglycan transporter activity"/>
    <property type="evidence" value="ECO:0007669"/>
    <property type="project" value="TreeGrafter"/>
</dbReference>
<evidence type="ECO:0000256" key="4">
    <source>
        <dbReference type="ARBA" id="ARBA00022989"/>
    </source>
</evidence>
<keyword evidence="3" id="KW-0133">Cell shape</keyword>
<feature type="transmembrane region" description="Helical" evidence="6">
    <location>
        <begin position="141"/>
        <end position="160"/>
    </location>
</feature>
<evidence type="ECO:0000313" key="8">
    <source>
        <dbReference type="Proteomes" id="UP000034799"/>
    </source>
</evidence>
<dbReference type="GO" id="GO:0005886">
    <property type="term" value="C:plasma membrane"/>
    <property type="evidence" value="ECO:0007669"/>
    <property type="project" value="TreeGrafter"/>
</dbReference>
<sequence length="426" mass="46934">MLITKRAKKRLVNPFLILPAVIISAIGVITLLSTQVTVNGQWEMSNIVYKQLAFGIVGVLLFIGLSRFDFEFLKYKPVLAAIYILTLILLVLTLVFGEQVKGAQRWLTIGGIQVQPSEFAKLTVIVITAYIMTLQDKLSEYFLAIISFLLVLPIVILVYLQPHGSMSILLLAIWGVTVFFSLKEQFRNFTMLALIICVVSGIWGSIVLKNPMFLGLIFLGFLIFIFALFSKKNWQILSLVLFGLSIILGLTISYSWEKILLPYQRERITSFVNPEGQDQTSAFNVDQAKIAIGSGKLFGKGIGKGTQASRDFLPEHQTDFIFASYAEQVGLIGSGILLSLYGIMLYTIFKFPVTAKGDIYTGTIVVALGMKILIEIFINLGTNTGIIPATGIPLPLLSAGGSITLATFLSLGLIQSITNNKHFVDN</sequence>
<feature type="transmembrane region" description="Helical" evidence="6">
    <location>
        <begin position="212"/>
        <end position="229"/>
    </location>
</feature>
<evidence type="ECO:0008006" key="9">
    <source>
        <dbReference type="Google" id="ProtNLM"/>
    </source>
</evidence>
<dbReference type="PATRIC" id="fig|1619100.3.peg.80"/>
<evidence type="ECO:0000256" key="2">
    <source>
        <dbReference type="ARBA" id="ARBA00022692"/>
    </source>
</evidence>
<gene>
    <name evidence="7" type="ORF">UT34_C0001G0080</name>
</gene>
<dbReference type="GO" id="GO:0008360">
    <property type="term" value="P:regulation of cell shape"/>
    <property type="evidence" value="ECO:0007669"/>
    <property type="project" value="UniProtKB-KW"/>
</dbReference>
<evidence type="ECO:0000256" key="3">
    <source>
        <dbReference type="ARBA" id="ARBA00022960"/>
    </source>
</evidence>
<feature type="transmembrane region" description="Helical" evidence="6">
    <location>
        <begin position="329"/>
        <end position="348"/>
    </location>
</feature>
<name>A0A0G0Q6J5_9BACT</name>
<dbReference type="Pfam" id="PF01098">
    <property type="entry name" value="FTSW_RODA_SPOVE"/>
    <property type="match status" value="1"/>
</dbReference>
<dbReference type="InterPro" id="IPR001182">
    <property type="entry name" value="FtsW/RodA"/>
</dbReference>
<comment type="caution">
    <text evidence="7">The sequence shown here is derived from an EMBL/GenBank/DDBJ whole genome shotgun (WGS) entry which is preliminary data.</text>
</comment>
<proteinExistence type="predicted"/>
<protein>
    <recommendedName>
        <fullName evidence="9">Rod shape-determining protein RodA</fullName>
    </recommendedName>
</protein>
<dbReference type="PANTHER" id="PTHR30474:SF1">
    <property type="entry name" value="PEPTIDOGLYCAN GLYCOSYLTRANSFERASE MRDB"/>
    <property type="match status" value="1"/>
</dbReference>
<feature type="transmembrane region" description="Helical" evidence="6">
    <location>
        <begin position="78"/>
        <end position="97"/>
    </location>
</feature>
<dbReference type="NCBIfam" id="NF037961">
    <property type="entry name" value="RodA_shape"/>
    <property type="match status" value="1"/>
</dbReference>
<dbReference type="Proteomes" id="UP000034799">
    <property type="component" value="Unassembled WGS sequence"/>
</dbReference>
<dbReference type="AlphaFoldDB" id="A0A0G0Q6J5"/>
<feature type="transmembrane region" description="Helical" evidence="6">
    <location>
        <begin position="392"/>
        <end position="414"/>
    </location>
</feature>
<feature type="transmembrane region" description="Helical" evidence="6">
    <location>
        <begin position="166"/>
        <end position="182"/>
    </location>
</feature>
<evidence type="ECO:0000313" key="7">
    <source>
        <dbReference type="EMBL" id="KKR06040.1"/>
    </source>
</evidence>
<feature type="transmembrane region" description="Helical" evidence="6">
    <location>
        <begin position="236"/>
        <end position="256"/>
    </location>
</feature>
<feature type="transmembrane region" description="Helical" evidence="6">
    <location>
        <begin position="117"/>
        <end position="134"/>
    </location>
</feature>
<feature type="transmembrane region" description="Helical" evidence="6">
    <location>
        <begin position="189"/>
        <end position="206"/>
    </location>
</feature>
<accession>A0A0G0Q6J5</accession>
<dbReference type="STRING" id="1619100.UT34_C0001G0080"/>
<evidence type="ECO:0000256" key="1">
    <source>
        <dbReference type="ARBA" id="ARBA00004141"/>
    </source>
</evidence>
<keyword evidence="5 6" id="KW-0472">Membrane</keyword>
<comment type="subcellular location">
    <subcellularLocation>
        <location evidence="1">Membrane</location>
        <topology evidence="1">Multi-pass membrane protein</topology>
    </subcellularLocation>
</comment>